<dbReference type="KEGG" id="crx:CRECT_1051"/>
<evidence type="ECO:0000256" key="1">
    <source>
        <dbReference type="ARBA" id="ARBA00009998"/>
    </source>
</evidence>
<dbReference type="Proteomes" id="UP000502377">
    <property type="component" value="Chromosome"/>
</dbReference>
<evidence type="ECO:0000256" key="4">
    <source>
        <dbReference type="ARBA" id="ARBA00022801"/>
    </source>
</evidence>
<proteinExistence type="inferred from homology"/>
<evidence type="ECO:0000313" key="8">
    <source>
        <dbReference type="Proteomes" id="UP000502377"/>
    </source>
</evidence>
<reference evidence="7 8" key="1">
    <citation type="submission" date="2016-07" db="EMBL/GenBank/DDBJ databases">
        <title>Comparative genomics of the Campylobacter concisus group.</title>
        <authorList>
            <person name="Miller W.G."/>
            <person name="Yee E."/>
            <person name="Chapman M.H."/>
            <person name="Huynh S."/>
            <person name="Bono J.L."/>
            <person name="On S.L.W."/>
            <person name="StLeger J."/>
            <person name="Foster G."/>
            <person name="Parker C.T."/>
        </authorList>
    </citation>
    <scope>NUCLEOTIDE SEQUENCE [LARGE SCALE GENOMIC DNA]</scope>
    <source>
        <strain evidence="7 8">ATCC 33238</strain>
    </source>
</reference>
<comment type="similarity">
    <text evidence="1">Belongs to the XseB family.</text>
</comment>
<dbReference type="Gene3D" id="1.10.287.1040">
    <property type="entry name" value="Exonuclease VII, small subunit"/>
    <property type="match status" value="1"/>
</dbReference>
<dbReference type="GO" id="GO:0009318">
    <property type="term" value="C:exodeoxyribonuclease VII complex"/>
    <property type="evidence" value="ECO:0007669"/>
    <property type="project" value="UniProtKB-UniRule"/>
</dbReference>
<dbReference type="InterPro" id="IPR037004">
    <property type="entry name" value="Exonuc_VII_ssu_sf"/>
</dbReference>
<sequence length="64" mass="7241">MSENLSEDFESKLAKANEILKQLGDENLSLEQSVKLHKEGKKLLEEADKILQNTKLVVKDADDE</sequence>
<dbReference type="InterPro" id="IPR003761">
    <property type="entry name" value="Exonuc_VII_S"/>
</dbReference>
<dbReference type="NCBIfam" id="TIGR01280">
    <property type="entry name" value="xseB"/>
    <property type="match status" value="1"/>
</dbReference>
<accession>A0A6G5QML3</accession>
<evidence type="ECO:0000256" key="2">
    <source>
        <dbReference type="ARBA" id="ARBA00022490"/>
    </source>
</evidence>
<name>A0A6G5QML3_CAMRE</name>
<dbReference type="EMBL" id="CP012543">
    <property type="protein sequence ID" value="QCD46716.1"/>
    <property type="molecule type" value="Genomic_DNA"/>
</dbReference>
<dbReference type="GO" id="GO:0008855">
    <property type="term" value="F:exodeoxyribonuclease VII activity"/>
    <property type="evidence" value="ECO:0007669"/>
    <property type="project" value="UniProtKB-UniRule"/>
</dbReference>
<evidence type="ECO:0000313" key="7">
    <source>
        <dbReference type="EMBL" id="QCD46716.1"/>
    </source>
</evidence>
<keyword evidence="4 7" id="KW-0378">Hydrolase</keyword>
<gene>
    <name evidence="7" type="primary">xseB</name>
    <name evidence="7" type="ORF">CRECT_1051</name>
</gene>
<keyword evidence="2" id="KW-0963">Cytoplasm</keyword>
<dbReference type="SUPFAM" id="SSF116842">
    <property type="entry name" value="XseB-like"/>
    <property type="match status" value="1"/>
</dbReference>
<evidence type="ECO:0000256" key="3">
    <source>
        <dbReference type="ARBA" id="ARBA00022722"/>
    </source>
</evidence>
<dbReference type="EC" id="3.1.11.6" evidence="6"/>
<organism evidence="7 8">
    <name type="scientific">Campylobacter rectus</name>
    <name type="common">Wolinella recta</name>
    <dbReference type="NCBI Taxonomy" id="203"/>
    <lineage>
        <taxon>Bacteria</taxon>
        <taxon>Pseudomonadati</taxon>
        <taxon>Campylobacterota</taxon>
        <taxon>Epsilonproteobacteria</taxon>
        <taxon>Campylobacterales</taxon>
        <taxon>Campylobacteraceae</taxon>
        <taxon>Campylobacter</taxon>
    </lineage>
</organism>
<keyword evidence="3" id="KW-0540">Nuclease</keyword>
<dbReference type="GO" id="GO:0006308">
    <property type="term" value="P:DNA catabolic process"/>
    <property type="evidence" value="ECO:0007669"/>
    <property type="project" value="UniProtKB-UniRule"/>
</dbReference>
<dbReference type="RefSeq" id="WP_004320601.1">
    <property type="nucleotide sequence ID" value="NZ_CAUTXX010000015.1"/>
</dbReference>
<evidence type="ECO:0000256" key="6">
    <source>
        <dbReference type="NCBIfam" id="TIGR01280"/>
    </source>
</evidence>
<dbReference type="AlphaFoldDB" id="A0A6G5QML3"/>
<protein>
    <recommendedName>
        <fullName evidence="6">Exodeoxyribonuclease VII small subunit</fullName>
        <ecNumber evidence="6">3.1.11.6</ecNumber>
    </recommendedName>
</protein>
<dbReference type="Pfam" id="PF02609">
    <property type="entry name" value="Exonuc_VII_S"/>
    <property type="match status" value="1"/>
</dbReference>
<keyword evidence="5" id="KW-0269">Exonuclease</keyword>
<evidence type="ECO:0000256" key="5">
    <source>
        <dbReference type="ARBA" id="ARBA00022839"/>
    </source>
</evidence>